<dbReference type="SUPFAM" id="SSF49854">
    <property type="entry name" value="Spermadhesin, CUB domain"/>
    <property type="match status" value="1"/>
</dbReference>
<comment type="caution">
    <text evidence="3">The sequence shown here is derived from an EMBL/GenBank/DDBJ whole genome shotgun (WGS) entry which is preliminary data.</text>
</comment>
<dbReference type="InterPro" id="IPR000859">
    <property type="entry name" value="CUB_dom"/>
</dbReference>
<evidence type="ECO:0000256" key="2">
    <source>
        <dbReference type="SAM" id="SignalP"/>
    </source>
</evidence>
<dbReference type="Gene3D" id="2.60.120.290">
    <property type="entry name" value="Spermadhesin, CUB domain"/>
    <property type="match status" value="1"/>
</dbReference>
<dbReference type="AlphaFoldDB" id="A0A165AEL1"/>
<evidence type="ECO:0000256" key="1">
    <source>
        <dbReference type="ARBA" id="ARBA00023157"/>
    </source>
</evidence>
<organism evidence="3 4">
    <name type="scientific">Daphnia magna</name>
    <dbReference type="NCBI Taxonomy" id="35525"/>
    <lineage>
        <taxon>Eukaryota</taxon>
        <taxon>Metazoa</taxon>
        <taxon>Ecdysozoa</taxon>
        <taxon>Arthropoda</taxon>
        <taxon>Crustacea</taxon>
        <taxon>Branchiopoda</taxon>
        <taxon>Diplostraca</taxon>
        <taxon>Cladocera</taxon>
        <taxon>Anomopoda</taxon>
        <taxon>Daphniidae</taxon>
        <taxon>Daphnia</taxon>
    </lineage>
</organism>
<proteinExistence type="predicted"/>
<protein>
    <recommendedName>
        <fullName evidence="5">CUB domain-containing protein</fullName>
    </recommendedName>
</protein>
<gene>
    <name evidence="3" type="ORF">APZ42_016414</name>
</gene>
<dbReference type="EMBL" id="LRGB01000626">
    <property type="protein sequence ID" value="KZS17535.1"/>
    <property type="molecule type" value="Genomic_DNA"/>
</dbReference>
<feature type="signal peptide" evidence="2">
    <location>
        <begin position="1"/>
        <end position="21"/>
    </location>
</feature>
<name>A0A165AEL1_9CRUS</name>
<keyword evidence="2" id="KW-0732">Signal</keyword>
<reference evidence="3 4" key="1">
    <citation type="submission" date="2016-03" db="EMBL/GenBank/DDBJ databases">
        <title>EvidentialGene: Evidence-directed Construction of Genes on Genomes.</title>
        <authorList>
            <person name="Gilbert D.G."/>
            <person name="Choi J.-H."/>
            <person name="Mockaitis K."/>
            <person name="Colbourne J."/>
            <person name="Pfrender M."/>
        </authorList>
    </citation>
    <scope>NUCLEOTIDE SEQUENCE [LARGE SCALE GENOMIC DNA]</scope>
    <source>
        <strain evidence="3 4">Xinb3</strain>
        <tissue evidence="3">Complete organism</tissue>
    </source>
</reference>
<dbReference type="Proteomes" id="UP000076858">
    <property type="component" value="Unassembled WGS sequence"/>
</dbReference>
<keyword evidence="4" id="KW-1185">Reference proteome</keyword>
<dbReference type="InterPro" id="IPR035914">
    <property type="entry name" value="Sperma_CUB_dom_sf"/>
</dbReference>
<sequence length="268" mass="29348">MKLRLIFFAFFFVYRRSTVIGQISGNSEENEGAPTAAPVVPGTPAGQLSLVDRLETMEKAFRAIVSALSNQSNDLFAPIKEILVQDPSVRSFLSSTSILLNATAAPISGTDEYVTIESSKKATKETIQQGEHMVNNLKGVVKCSLAHLVDINSIDDLNSSLNGTSLTNFFTSNESLEINWPTPSNECLKFSTGVWIRVYQSGDEHKWPAETLLSVYDGPTVYSKLLFEKSGVVTTPFEITSTSNQVFIRFITDANTALPGFLVIYSTV</sequence>
<evidence type="ECO:0000313" key="3">
    <source>
        <dbReference type="EMBL" id="KZS17535.1"/>
    </source>
</evidence>
<dbReference type="OrthoDB" id="6350946at2759"/>
<feature type="chain" id="PRO_5007855261" description="CUB domain-containing protein" evidence="2">
    <location>
        <begin position="22"/>
        <end position="268"/>
    </location>
</feature>
<dbReference type="CDD" id="cd00041">
    <property type="entry name" value="CUB"/>
    <property type="match status" value="1"/>
</dbReference>
<keyword evidence="1" id="KW-1015">Disulfide bond</keyword>
<evidence type="ECO:0000313" key="4">
    <source>
        <dbReference type="Proteomes" id="UP000076858"/>
    </source>
</evidence>
<evidence type="ECO:0008006" key="5">
    <source>
        <dbReference type="Google" id="ProtNLM"/>
    </source>
</evidence>
<accession>A0A165AEL1</accession>